<dbReference type="RefSeq" id="WP_073256309.1">
    <property type="nucleotide sequence ID" value="NZ_FQZQ01000028.1"/>
</dbReference>
<keyword evidence="7" id="KW-1185">Reference proteome</keyword>
<feature type="transmembrane region" description="Helical" evidence="4">
    <location>
        <begin position="337"/>
        <end position="362"/>
    </location>
</feature>
<gene>
    <name evidence="6" type="ORF">SAMN05444000_12838</name>
</gene>
<dbReference type="AlphaFoldDB" id="A0A1M6SAJ3"/>
<dbReference type="InterPro" id="IPR020846">
    <property type="entry name" value="MFS_dom"/>
</dbReference>
<feature type="transmembrane region" description="Helical" evidence="4">
    <location>
        <begin position="81"/>
        <end position="100"/>
    </location>
</feature>
<feature type="transmembrane region" description="Helical" evidence="4">
    <location>
        <begin position="132"/>
        <end position="150"/>
    </location>
</feature>
<dbReference type="InterPro" id="IPR036259">
    <property type="entry name" value="MFS_trans_sf"/>
</dbReference>
<dbReference type="EMBL" id="FQZQ01000028">
    <property type="protein sequence ID" value="SHK41794.1"/>
    <property type="molecule type" value="Genomic_DNA"/>
</dbReference>
<keyword evidence="1 4" id="KW-0812">Transmembrane</keyword>
<feature type="transmembrane region" description="Helical" evidence="4">
    <location>
        <begin position="170"/>
        <end position="190"/>
    </location>
</feature>
<protein>
    <submittedName>
        <fullName evidence="6">Cyanate permease</fullName>
    </submittedName>
</protein>
<feature type="transmembrane region" description="Helical" evidence="4">
    <location>
        <begin position="281"/>
        <end position="299"/>
    </location>
</feature>
<feature type="transmembrane region" description="Helical" evidence="4">
    <location>
        <begin position="54"/>
        <end position="74"/>
    </location>
</feature>
<feature type="transmembrane region" description="Helical" evidence="4">
    <location>
        <begin position="250"/>
        <end position="269"/>
    </location>
</feature>
<dbReference type="PANTHER" id="PTHR11360:SF290">
    <property type="entry name" value="MONOCARBOXYLATE MFS PERMEASE"/>
    <property type="match status" value="1"/>
</dbReference>
<dbReference type="Gene3D" id="1.20.1250.20">
    <property type="entry name" value="MFS general substrate transporter like domains"/>
    <property type="match status" value="2"/>
</dbReference>
<evidence type="ECO:0000259" key="5">
    <source>
        <dbReference type="PROSITE" id="PS50850"/>
    </source>
</evidence>
<evidence type="ECO:0000313" key="7">
    <source>
        <dbReference type="Proteomes" id="UP000183982"/>
    </source>
</evidence>
<sequence>MKDSESELTAYRWVVVTSAALILALAMGSIVNGMSAYVVPLEKLHGWNRADVSLINVAGIIGLAFGGLAMGAIADRIGTRPVVMVGGAVMSSAYLVSALADQLWQFYALMFFAGFCGAAGIFAPIMSLVGKWFPIGAGLAIGIASAGQALGQGGVPYASAFLIKEFGVSWALAFTGSLMLVILIPLATLLKPANTLSGSQGSATHENGYPPLTLVVATMCLAIFLCCTCMSVPLMHLVPHIQGRGFTADQAGSVIFLMLMFGVAGRVSFGKLADVIGAIPAYMTATAWMTLLVYGFILINDLSGFYFYAAIYGFGYAGVMTGVLTTTAALTPPSRRAFAMGVITMFGWFGHANGGFLGGYLYDLNTNYSVAYGVAALTGAMNLIVVGTLYWILKRPGVKQLS</sequence>
<keyword evidence="2 4" id="KW-1133">Transmembrane helix</keyword>
<feature type="transmembrane region" description="Helical" evidence="4">
    <location>
        <begin position="106"/>
        <end position="125"/>
    </location>
</feature>
<dbReference type="OrthoDB" id="9793415at2"/>
<organism evidence="6 7">
    <name type="scientific">Shimia gijangensis</name>
    <dbReference type="NCBI Taxonomy" id="1470563"/>
    <lineage>
        <taxon>Bacteria</taxon>
        <taxon>Pseudomonadati</taxon>
        <taxon>Pseudomonadota</taxon>
        <taxon>Alphaproteobacteria</taxon>
        <taxon>Rhodobacterales</taxon>
        <taxon>Roseobacteraceae</taxon>
    </lineage>
</organism>
<dbReference type="PROSITE" id="PS50850">
    <property type="entry name" value="MFS"/>
    <property type="match status" value="1"/>
</dbReference>
<proteinExistence type="predicted"/>
<feature type="domain" description="Major facilitator superfamily (MFS) profile" evidence="5">
    <location>
        <begin position="12"/>
        <end position="399"/>
    </location>
</feature>
<dbReference type="SUPFAM" id="SSF103473">
    <property type="entry name" value="MFS general substrate transporter"/>
    <property type="match status" value="1"/>
</dbReference>
<dbReference type="Pfam" id="PF07690">
    <property type="entry name" value="MFS_1"/>
    <property type="match status" value="1"/>
</dbReference>
<dbReference type="InterPro" id="IPR011701">
    <property type="entry name" value="MFS"/>
</dbReference>
<evidence type="ECO:0000256" key="2">
    <source>
        <dbReference type="ARBA" id="ARBA00022989"/>
    </source>
</evidence>
<feature type="transmembrane region" description="Helical" evidence="4">
    <location>
        <begin position="12"/>
        <end position="34"/>
    </location>
</feature>
<accession>A0A1M6SAJ3</accession>
<evidence type="ECO:0000256" key="1">
    <source>
        <dbReference type="ARBA" id="ARBA00022692"/>
    </source>
</evidence>
<reference evidence="7" key="1">
    <citation type="submission" date="2016-11" db="EMBL/GenBank/DDBJ databases">
        <authorList>
            <person name="Varghese N."/>
            <person name="Submissions S."/>
        </authorList>
    </citation>
    <scope>NUCLEOTIDE SEQUENCE [LARGE SCALE GENOMIC DNA]</scope>
    <source>
        <strain evidence="7">DSM 100564</strain>
    </source>
</reference>
<dbReference type="PANTHER" id="PTHR11360">
    <property type="entry name" value="MONOCARBOXYLATE TRANSPORTER"/>
    <property type="match status" value="1"/>
</dbReference>
<feature type="transmembrane region" description="Helical" evidence="4">
    <location>
        <begin position="211"/>
        <end position="238"/>
    </location>
</feature>
<name>A0A1M6SAJ3_9RHOB</name>
<dbReference type="InterPro" id="IPR050327">
    <property type="entry name" value="Proton-linked_MCT"/>
</dbReference>
<dbReference type="Proteomes" id="UP000183982">
    <property type="component" value="Unassembled WGS sequence"/>
</dbReference>
<feature type="transmembrane region" description="Helical" evidence="4">
    <location>
        <begin position="368"/>
        <end position="393"/>
    </location>
</feature>
<feature type="transmembrane region" description="Helical" evidence="4">
    <location>
        <begin position="305"/>
        <end position="330"/>
    </location>
</feature>
<keyword evidence="3 4" id="KW-0472">Membrane</keyword>
<evidence type="ECO:0000256" key="4">
    <source>
        <dbReference type="SAM" id="Phobius"/>
    </source>
</evidence>
<dbReference type="GO" id="GO:0022857">
    <property type="term" value="F:transmembrane transporter activity"/>
    <property type="evidence" value="ECO:0007669"/>
    <property type="project" value="InterPro"/>
</dbReference>
<evidence type="ECO:0000313" key="6">
    <source>
        <dbReference type="EMBL" id="SHK41794.1"/>
    </source>
</evidence>
<dbReference type="STRING" id="1470563.SAMN05444000_12838"/>
<evidence type="ECO:0000256" key="3">
    <source>
        <dbReference type="ARBA" id="ARBA00023136"/>
    </source>
</evidence>